<comment type="caution">
    <text evidence="1">The sequence shown here is derived from an EMBL/GenBank/DDBJ whole genome shotgun (WGS) entry which is preliminary data.</text>
</comment>
<proteinExistence type="predicted"/>
<protein>
    <submittedName>
        <fullName evidence="1">Cysteine protease atg4</fullName>
    </submittedName>
</protein>
<keyword evidence="1" id="KW-0645">Protease</keyword>
<organism evidence="1">
    <name type="scientific">Ophidiomyces ophidiicola</name>
    <dbReference type="NCBI Taxonomy" id="1387563"/>
    <lineage>
        <taxon>Eukaryota</taxon>
        <taxon>Fungi</taxon>
        <taxon>Dikarya</taxon>
        <taxon>Ascomycota</taxon>
        <taxon>Pezizomycotina</taxon>
        <taxon>Eurotiomycetes</taxon>
        <taxon>Eurotiomycetidae</taxon>
        <taxon>Onygenales</taxon>
        <taxon>Onygenaceae</taxon>
        <taxon>Ophidiomyces</taxon>
    </lineage>
</organism>
<name>A0ACB8UM70_9EURO</name>
<gene>
    <name evidence="1" type="primary">ATG4</name>
    <name evidence="1" type="ORF">LOY88_006810</name>
</gene>
<reference evidence="1" key="1">
    <citation type="journal article" date="2022" name="bioRxiv">
        <title>Population genetic analysis of Ophidiomyces ophidiicola, the causative agent of snake fungal disease, indicates recent introductions to the USA.</title>
        <authorList>
            <person name="Ladner J.T."/>
            <person name="Palmer J.M."/>
            <person name="Ettinger C.L."/>
            <person name="Stajich J.E."/>
            <person name="Farrell T.M."/>
            <person name="Glorioso B.M."/>
            <person name="Lawson B."/>
            <person name="Price S.J."/>
            <person name="Stengle A.G."/>
            <person name="Grear D.A."/>
            <person name="Lorch J.M."/>
        </authorList>
    </citation>
    <scope>NUCLEOTIDE SEQUENCE</scope>
    <source>
        <strain evidence="1">NWHC 24266-5</strain>
    </source>
</reference>
<keyword evidence="1" id="KW-0378">Hydrolase</keyword>
<accession>A0ACB8UM70</accession>
<sequence length="421" mass="47664">MSNVDIGQRYKKIFQYIWDPEPKNDLNPDESIWCMGIEYRATTSHNPRVIERSEIQKEITPPSTIDHHFLISSQPLGKTESSPPHTPECRDWPSSFLDDFESKTWSTYRSNFPVISKSADPVAHSSLKLHTRLRTQFLDTHGFTSDTGWGCMIRSGQSLLANALCALNLGRDWRRGSKTEEESALLSLFIDDPHAPFSIHRFVGHGASACGKQPGEWFGPSTTAYCIAALSSEYKQAGLNVYLSIDGPDVYEDRFRQIAGPGITRPTLILLAIRLGIDKVTRVYWEALTAVMRYPQSVGIAGGRPSSSFYFVGVQGFHFFYLDPHLTQSAVSWNPGSILSSDDVNSYHTRRLRRLHIKEMDPSMLIGFLIRNDQDWQDWKQRVRSVPEKKIIHVVDGEPPDFSQCIEREALSEVEVLDGDN</sequence>
<evidence type="ECO:0000313" key="1">
    <source>
        <dbReference type="EMBL" id="KAI2381231.1"/>
    </source>
</evidence>
<dbReference type="EMBL" id="JALBCA010000225">
    <property type="protein sequence ID" value="KAI2381231.1"/>
    <property type="molecule type" value="Genomic_DNA"/>
</dbReference>